<proteinExistence type="predicted"/>
<organism evidence="1 2">
    <name type="scientific">Paraburkholderia domus</name>
    <dbReference type="NCBI Taxonomy" id="2793075"/>
    <lineage>
        <taxon>Bacteria</taxon>
        <taxon>Pseudomonadati</taxon>
        <taxon>Pseudomonadota</taxon>
        <taxon>Betaproteobacteria</taxon>
        <taxon>Burkholderiales</taxon>
        <taxon>Burkholderiaceae</taxon>
        <taxon>Paraburkholderia</taxon>
    </lineage>
</organism>
<dbReference type="EMBL" id="CAJNAS010000029">
    <property type="protein sequence ID" value="CAE6958411.1"/>
    <property type="molecule type" value="Genomic_DNA"/>
</dbReference>
<evidence type="ECO:0000313" key="2">
    <source>
        <dbReference type="Proteomes" id="UP000675121"/>
    </source>
</evidence>
<sequence>MRSNLRRIQSYRVELANGVAYEIPVNDRFRRDTANGQLANQGFHFFEQGQDDDGDDRATHRQHYYRLLNPDMDAQS</sequence>
<gene>
    <name evidence="1" type="ORF">R70211_06753</name>
</gene>
<name>A0A9N8R3N9_9BURK</name>
<dbReference type="Proteomes" id="UP000675121">
    <property type="component" value="Unassembled WGS sequence"/>
</dbReference>
<protein>
    <submittedName>
        <fullName evidence="1">Uncharacterized protein</fullName>
    </submittedName>
</protein>
<keyword evidence="2" id="KW-1185">Reference proteome</keyword>
<accession>A0A9N8R3N9</accession>
<evidence type="ECO:0000313" key="1">
    <source>
        <dbReference type="EMBL" id="CAE6958411.1"/>
    </source>
</evidence>
<dbReference type="AlphaFoldDB" id="A0A9N8R3N9"/>
<reference evidence="1" key="1">
    <citation type="submission" date="2021-02" db="EMBL/GenBank/DDBJ databases">
        <authorList>
            <person name="Vanwijnsberghe S."/>
        </authorList>
    </citation>
    <scope>NUCLEOTIDE SEQUENCE</scope>
    <source>
        <strain evidence="1">R-70211</strain>
    </source>
</reference>
<comment type="caution">
    <text evidence="1">The sequence shown here is derived from an EMBL/GenBank/DDBJ whole genome shotgun (WGS) entry which is preliminary data.</text>
</comment>